<reference evidence="4 5" key="1">
    <citation type="submission" date="2015-12" db="EMBL/GenBank/DDBJ databases">
        <authorList>
            <person name="Shamseldin A."/>
            <person name="Moawad H."/>
            <person name="Abd El-Rahim W.M."/>
            <person name="Sadowsky M.J."/>
        </authorList>
    </citation>
    <scope>NUCLEOTIDE SEQUENCE [LARGE SCALE GENOMIC DNA]</scope>
    <source>
        <strain evidence="4 5">JC234</strain>
    </source>
</reference>
<dbReference type="STRING" id="1480615.AWJ14_01740"/>
<feature type="domain" description="SpoVT-AbrB" evidence="3">
    <location>
        <begin position="30"/>
        <end position="75"/>
    </location>
</feature>
<accession>A0A1C1YVT1</accession>
<name>A0A1C1YVT1_9HYPH</name>
<feature type="region of interest" description="Disordered" evidence="2">
    <location>
        <begin position="1"/>
        <end position="23"/>
    </location>
</feature>
<dbReference type="PROSITE" id="PS51740">
    <property type="entry name" value="SPOVT_ABRB"/>
    <property type="match status" value="1"/>
</dbReference>
<keyword evidence="1" id="KW-0238">DNA-binding</keyword>
<comment type="caution">
    <text evidence="4">The sequence shown here is derived from an EMBL/GenBank/DDBJ whole genome shotgun (WGS) entry which is preliminary data.</text>
</comment>
<organism evidence="4 5">
    <name type="scientific">Hoeflea olei</name>
    <dbReference type="NCBI Taxonomy" id="1480615"/>
    <lineage>
        <taxon>Bacteria</taxon>
        <taxon>Pseudomonadati</taxon>
        <taxon>Pseudomonadota</taxon>
        <taxon>Alphaproteobacteria</taxon>
        <taxon>Hyphomicrobiales</taxon>
        <taxon>Rhizobiaceae</taxon>
        <taxon>Hoeflea</taxon>
    </lineage>
</organism>
<dbReference type="InterPro" id="IPR037914">
    <property type="entry name" value="SpoVT-AbrB_sf"/>
</dbReference>
<evidence type="ECO:0000259" key="3">
    <source>
        <dbReference type="PROSITE" id="PS51740"/>
    </source>
</evidence>
<gene>
    <name evidence="4" type="ORF">AWJ14_01740</name>
</gene>
<dbReference type="SMART" id="SM00966">
    <property type="entry name" value="SpoVT_AbrB"/>
    <property type="match status" value="1"/>
</dbReference>
<sequence length="128" mass="14098">MAKRGGKAGFSEGGQAAYGLASEPREEPMLDRVKLGEGGRLVIPAAMREALGVKPGDEMALEVVDGELRIKSYRAVIREIQAEFNTLVPEGVDVVGDFLRERREEQARADARLDRLNREGMRQKDGSE</sequence>
<dbReference type="RefSeq" id="WP_066177614.1">
    <property type="nucleotide sequence ID" value="NZ_LQZT01000012.1"/>
</dbReference>
<dbReference type="NCBIfam" id="TIGR01439">
    <property type="entry name" value="lp_hng_hel_AbrB"/>
    <property type="match status" value="1"/>
</dbReference>
<dbReference type="InterPro" id="IPR007159">
    <property type="entry name" value="SpoVT-AbrB_dom"/>
</dbReference>
<dbReference type="GO" id="GO:0003677">
    <property type="term" value="F:DNA binding"/>
    <property type="evidence" value="ECO:0007669"/>
    <property type="project" value="UniProtKB-UniRule"/>
</dbReference>
<protein>
    <recommendedName>
        <fullName evidence="3">SpoVT-AbrB domain-containing protein</fullName>
    </recommendedName>
</protein>
<dbReference type="AlphaFoldDB" id="A0A1C1YVT1"/>
<dbReference type="Gene3D" id="2.10.260.10">
    <property type="match status" value="1"/>
</dbReference>
<evidence type="ECO:0000313" key="5">
    <source>
        <dbReference type="Proteomes" id="UP000094795"/>
    </source>
</evidence>
<proteinExistence type="predicted"/>
<evidence type="ECO:0000256" key="1">
    <source>
        <dbReference type="PROSITE-ProRule" id="PRU01076"/>
    </source>
</evidence>
<dbReference type="Proteomes" id="UP000094795">
    <property type="component" value="Unassembled WGS sequence"/>
</dbReference>
<dbReference type="EMBL" id="LQZT01000012">
    <property type="protein sequence ID" value="OCW57567.1"/>
    <property type="molecule type" value="Genomic_DNA"/>
</dbReference>
<evidence type="ECO:0000256" key="2">
    <source>
        <dbReference type="SAM" id="MobiDB-lite"/>
    </source>
</evidence>
<dbReference type="Pfam" id="PF04014">
    <property type="entry name" value="MazE_antitoxin"/>
    <property type="match status" value="1"/>
</dbReference>
<dbReference type="OrthoDB" id="7161066at2"/>
<keyword evidence="5" id="KW-1185">Reference proteome</keyword>
<evidence type="ECO:0000313" key="4">
    <source>
        <dbReference type="EMBL" id="OCW57567.1"/>
    </source>
</evidence>
<dbReference type="SUPFAM" id="SSF89447">
    <property type="entry name" value="AbrB/MazE/MraZ-like"/>
    <property type="match status" value="1"/>
</dbReference>